<sequence>MADAASQSTSTPKTTPTYTPLTITSFPTVPLTTTFTASESICSDIHVDNIGILHIDDKTASCLPARFNSAPTAFFSPGIFCPSGYWTACINSRGVSSITTVTCCPTRGTSISMTCVDPETLAGPWVNQFCTWTAGNARVPLEVVQIKDGSTSRMVKTLSGGDGINALGVRMVYQATDLTTGTPASTTGPSQTSAVQGGNSGLAEPAPGPGLSIGATVAIGVVVPAILIAALVVFFLLWRKRRREAFGATEAEAQESHNENKVYYSGVTQTPQELSIPGQAVEMPGTRMVAELSADANSGHQSRRR</sequence>
<keyword evidence="2" id="KW-0472">Membrane</keyword>
<feature type="compositionally biased region" description="Low complexity" evidence="1">
    <location>
        <begin position="180"/>
        <end position="194"/>
    </location>
</feature>
<evidence type="ECO:0000313" key="3">
    <source>
        <dbReference type="EMBL" id="KAK0632606.1"/>
    </source>
</evidence>
<reference evidence="3" key="1">
    <citation type="submission" date="2023-06" db="EMBL/GenBank/DDBJ databases">
        <title>Genome-scale phylogeny and comparative genomics of the fungal order Sordariales.</title>
        <authorList>
            <consortium name="Lawrence Berkeley National Laboratory"/>
            <person name="Hensen N."/>
            <person name="Bonometti L."/>
            <person name="Westerberg I."/>
            <person name="Brannstrom I.O."/>
            <person name="Guillou S."/>
            <person name="Cros-Aarteil S."/>
            <person name="Calhoun S."/>
            <person name="Haridas S."/>
            <person name="Kuo A."/>
            <person name="Mondo S."/>
            <person name="Pangilinan J."/>
            <person name="Riley R."/>
            <person name="Labutti K."/>
            <person name="Andreopoulos B."/>
            <person name="Lipzen A."/>
            <person name="Chen C."/>
            <person name="Yanf M."/>
            <person name="Daum C."/>
            <person name="Ng V."/>
            <person name="Clum A."/>
            <person name="Steindorff A."/>
            <person name="Ohm R."/>
            <person name="Martin F."/>
            <person name="Silar P."/>
            <person name="Natvig D."/>
            <person name="Lalanne C."/>
            <person name="Gautier V."/>
            <person name="Ament-Velasquez S.L."/>
            <person name="Kruys A."/>
            <person name="Hutchinson M.I."/>
            <person name="Powell A.J."/>
            <person name="Barry K."/>
            <person name="Miller A.N."/>
            <person name="Grigoriev I.V."/>
            <person name="Debuchy R."/>
            <person name="Gladieux P."/>
            <person name="Thoren M.H."/>
            <person name="Johannesson H."/>
        </authorList>
    </citation>
    <scope>NUCLEOTIDE SEQUENCE</scope>
    <source>
        <strain evidence="3">CBS 606.72</strain>
    </source>
</reference>
<comment type="caution">
    <text evidence="3">The sequence shown here is derived from an EMBL/GenBank/DDBJ whole genome shotgun (WGS) entry which is preliminary data.</text>
</comment>
<protein>
    <submittedName>
        <fullName evidence="3">Uncharacterized protein</fullName>
    </submittedName>
</protein>
<dbReference type="Proteomes" id="UP001175000">
    <property type="component" value="Unassembled WGS sequence"/>
</dbReference>
<name>A0AA39XFC8_9PEZI</name>
<evidence type="ECO:0000313" key="4">
    <source>
        <dbReference type="Proteomes" id="UP001175000"/>
    </source>
</evidence>
<gene>
    <name evidence="3" type="ORF">B0T14DRAFT_560281</name>
</gene>
<evidence type="ECO:0000256" key="1">
    <source>
        <dbReference type="SAM" id="MobiDB-lite"/>
    </source>
</evidence>
<dbReference type="EMBL" id="JAULSU010000001">
    <property type="protein sequence ID" value="KAK0632606.1"/>
    <property type="molecule type" value="Genomic_DNA"/>
</dbReference>
<keyword evidence="2" id="KW-1133">Transmembrane helix</keyword>
<keyword evidence="2" id="KW-0812">Transmembrane</keyword>
<feature type="region of interest" description="Disordered" evidence="1">
    <location>
        <begin position="180"/>
        <end position="203"/>
    </location>
</feature>
<keyword evidence="4" id="KW-1185">Reference proteome</keyword>
<proteinExistence type="predicted"/>
<feature type="transmembrane region" description="Helical" evidence="2">
    <location>
        <begin position="213"/>
        <end position="238"/>
    </location>
</feature>
<accession>A0AA39XFC8</accession>
<evidence type="ECO:0000256" key="2">
    <source>
        <dbReference type="SAM" id="Phobius"/>
    </source>
</evidence>
<dbReference type="AlphaFoldDB" id="A0AA39XFC8"/>
<organism evidence="3 4">
    <name type="scientific">Immersiella caudata</name>
    <dbReference type="NCBI Taxonomy" id="314043"/>
    <lineage>
        <taxon>Eukaryota</taxon>
        <taxon>Fungi</taxon>
        <taxon>Dikarya</taxon>
        <taxon>Ascomycota</taxon>
        <taxon>Pezizomycotina</taxon>
        <taxon>Sordariomycetes</taxon>
        <taxon>Sordariomycetidae</taxon>
        <taxon>Sordariales</taxon>
        <taxon>Lasiosphaeriaceae</taxon>
        <taxon>Immersiella</taxon>
    </lineage>
</organism>